<dbReference type="PANTHER" id="PTHR42852">
    <property type="entry name" value="THIOL:DISULFIDE INTERCHANGE PROTEIN DSBE"/>
    <property type="match status" value="1"/>
</dbReference>
<keyword evidence="5" id="KW-0812">Transmembrane</keyword>
<dbReference type="GO" id="GO:0017004">
    <property type="term" value="P:cytochrome complex assembly"/>
    <property type="evidence" value="ECO:0007669"/>
    <property type="project" value="UniProtKB-KW"/>
</dbReference>
<keyword evidence="5" id="KW-0472">Membrane</keyword>
<dbReference type="STRING" id="631454.N177_0237"/>
<dbReference type="Gene3D" id="3.40.30.10">
    <property type="entry name" value="Glutaredoxin"/>
    <property type="match status" value="1"/>
</dbReference>
<dbReference type="Proteomes" id="UP000017819">
    <property type="component" value="Unassembled WGS sequence"/>
</dbReference>
<dbReference type="GO" id="GO:0030313">
    <property type="term" value="C:cell envelope"/>
    <property type="evidence" value="ECO:0007669"/>
    <property type="project" value="UniProtKB-SubCell"/>
</dbReference>
<dbReference type="RefSeq" id="WP_023430394.1">
    <property type="nucleotide sequence ID" value="NZ_AWXZ01000007.1"/>
</dbReference>
<dbReference type="InterPro" id="IPR017937">
    <property type="entry name" value="Thioredoxin_CS"/>
</dbReference>
<feature type="transmembrane region" description="Helical" evidence="5">
    <location>
        <begin position="76"/>
        <end position="99"/>
    </location>
</feature>
<dbReference type="PROSITE" id="PS00194">
    <property type="entry name" value="THIOREDOXIN_1"/>
    <property type="match status" value="1"/>
</dbReference>
<name>V4TNH2_9HYPH</name>
<evidence type="ECO:0000256" key="2">
    <source>
        <dbReference type="ARBA" id="ARBA00022748"/>
    </source>
</evidence>
<dbReference type="eggNOG" id="COG0682">
    <property type="taxonomic scope" value="Bacteria"/>
</dbReference>
<dbReference type="EMBL" id="AWXZ01000007">
    <property type="protein sequence ID" value="ESR27258.1"/>
    <property type="molecule type" value="Genomic_DNA"/>
</dbReference>
<dbReference type="InterPro" id="IPR036249">
    <property type="entry name" value="Thioredoxin-like_sf"/>
</dbReference>
<dbReference type="PROSITE" id="PS51352">
    <property type="entry name" value="THIOREDOXIN_2"/>
    <property type="match status" value="1"/>
</dbReference>
<dbReference type="Pfam" id="PF00578">
    <property type="entry name" value="AhpC-TSA"/>
    <property type="match status" value="1"/>
</dbReference>
<dbReference type="GO" id="GO:0015036">
    <property type="term" value="F:disulfide oxidoreductase activity"/>
    <property type="evidence" value="ECO:0007669"/>
    <property type="project" value="UniProtKB-ARBA"/>
</dbReference>
<keyword evidence="2" id="KW-0201">Cytochrome c-type biogenesis</keyword>
<evidence type="ECO:0000256" key="5">
    <source>
        <dbReference type="SAM" id="Phobius"/>
    </source>
</evidence>
<dbReference type="PANTHER" id="PTHR42852:SF6">
    <property type="entry name" value="THIOL:DISULFIDE INTERCHANGE PROTEIN DSBE"/>
    <property type="match status" value="1"/>
</dbReference>
<dbReference type="GO" id="GO:0005886">
    <property type="term" value="C:plasma membrane"/>
    <property type="evidence" value="ECO:0007669"/>
    <property type="project" value="InterPro"/>
</dbReference>
<dbReference type="InterPro" id="IPR050553">
    <property type="entry name" value="Thioredoxin_ResA/DsbE_sf"/>
</dbReference>
<dbReference type="InterPro" id="IPR013766">
    <property type="entry name" value="Thioredoxin_domain"/>
</dbReference>
<organism evidence="7 8">
    <name type="scientific">Lutibaculum baratangense AMV1</name>
    <dbReference type="NCBI Taxonomy" id="631454"/>
    <lineage>
        <taxon>Bacteria</taxon>
        <taxon>Pseudomonadati</taxon>
        <taxon>Pseudomonadota</taxon>
        <taxon>Alphaproteobacteria</taxon>
        <taxon>Hyphomicrobiales</taxon>
        <taxon>Tepidamorphaceae</taxon>
        <taxon>Lutibaculum</taxon>
    </lineage>
</organism>
<dbReference type="GO" id="GO:0016209">
    <property type="term" value="F:antioxidant activity"/>
    <property type="evidence" value="ECO:0007669"/>
    <property type="project" value="InterPro"/>
</dbReference>
<dbReference type="GO" id="GO:0008961">
    <property type="term" value="F:phosphatidylglycerol-prolipoprotein diacylglyceryl transferase activity"/>
    <property type="evidence" value="ECO:0007669"/>
    <property type="project" value="InterPro"/>
</dbReference>
<feature type="transmembrane region" description="Helical" evidence="5">
    <location>
        <begin position="16"/>
        <end position="36"/>
    </location>
</feature>
<dbReference type="SUPFAM" id="SSF52833">
    <property type="entry name" value="Thioredoxin-like"/>
    <property type="match status" value="1"/>
</dbReference>
<evidence type="ECO:0000259" key="6">
    <source>
        <dbReference type="PROSITE" id="PS51352"/>
    </source>
</evidence>
<dbReference type="Pfam" id="PF01790">
    <property type="entry name" value="LGT"/>
    <property type="match status" value="1"/>
</dbReference>
<protein>
    <submittedName>
        <fullName evidence="7">Putative thiol:disulfide interchange protein</fullName>
    </submittedName>
</protein>
<proteinExistence type="predicted"/>
<evidence type="ECO:0000256" key="3">
    <source>
        <dbReference type="ARBA" id="ARBA00023157"/>
    </source>
</evidence>
<accession>V4TNH2</accession>
<evidence type="ECO:0000313" key="7">
    <source>
        <dbReference type="EMBL" id="ESR27258.1"/>
    </source>
</evidence>
<evidence type="ECO:0000313" key="8">
    <source>
        <dbReference type="Proteomes" id="UP000017819"/>
    </source>
</evidence>
<evidence type="ECO:0000256" key="4">
    <source>
        <dbReference type="ARBA" id="ARBA00023284"/>
    </source>
</evidence>
<feature type="transmembrane region" description="Helical" evidence="5">
    <location>
        <begin position="106"/>
        <end position="125"/>
    </location>
</feature>
<evidence type="ECO:0000256" key="1">
    <source>
        <dbReference type="ARBA" id="ARBA00004196"/>
    </source>
</evidence>
<keyword evidence="5" id="KW-1133">Transmembrane helix</keyword>
<comment type="caution">
    <text evidence="7">The sequence shown here is derived from an EMBL/GenBank/DDBJ whole genome shotgun (WGS) entry which is preliminary data.</text>
</comment>
<feature type="domain" description="Thioredoxin" evidence="6">
    <location>
        <begin position="128"/>
        <end position="264"/>
    </location>
</feature>
<dbReference type="InterPro" id="IPR001640">
    <property type="entry name" value="Lgt"/>
</dbReference>
<dbReference type="eggNOG" id="COG0526">
    <property type="taxonomic scope" value="Bacteria"/>
</dbReference>
<keyword evidence="8" id="KW-1185">Reference proteome</keyword>
<gene>
    <name evidence="7" type="ORF">N177_0237</name>
</gene>
<dbReference type="OrthoDB" id="9799347at2"/>
<keyword evidence="4" id="KW-0676">Redox-active center</keyword>
<dbReference type="CDD" id="cd02966">
    <property type="entry name" value="TlpA_like_family"/>
    <property type="match status" value="1"/>
</dbReference>
<dbReference type="InterPro" id="IPR000866">
    <property type="entry name" value="AhpC/TSA"/>
</dbReference>
<dbReference type="GO" id="GO:0042158">
    <property type="term" value="P:lipoprotein biosynthetic process"/>
    <property type="evidence" value="ECO:0007669"/>
    <property type="project" value="InterPro"/>
</dbReference>
<sequence>MGAVTLGPLVFDAERLAAMLGIGTFLGVASAMSWRLGPELATWSWRALLIGLVGARLGHVLVHWPSFVQEPLRALAFWQGGFFAGPGLLLAGLTLFVFLPSAPLRWSSVAPFAAGLLVWSMAWQLTAAVDARGLPDQSFATLRGESYRFDASGPPLVVNLWASWCPPCRREMPMMAEVAASAPHARFVFANQGESRDKVAGFLSAERLEMDTVLIDTLGQISFHYETPGLPATLFINPDGTLRDVHLGEISREVLVEKIARIAVPREGVPIADVE</sequence>
<dbReference type="PATRIC" id="fig|631454.5.peg.235"/>
<feature type="transmembrane region" description="Helical" evidence="5">
    <location>
        <begin position="43"/>
        <end position="64"/>
    </location>
</feature>
<comment type="subcellular location">
    <subcellularLocation>
        <location evidence="1">Cell envelope</location>
    </subcellularLocation>
</comment>
<keyword evidence="3" id="KW-1015">Disulfide bond</keyword>
<reference evidence="7 8" key="1">
    <citation type="journal article" date="2014" name="Genome Announc.">
        <title>Draft Genome Sequence of Lutibaculum baratangense Strain AMV1T, Isolated from a Mud Volcano in Andamans, India.</title>
        <authorList>
            <person name="Singh A."/>
            <person name="Sreenivas A."/>
            <person name="Sathyanarayana Reddy G."/>
            <person name="Pinnaka A.K."/>
            <person name="Shivaji S."/>
        </authorList>
    </citation>
    <scope>NUCLEOTIDE SEQUENCE [LARGE SCALE GENOMIC DNA]</scope>
    <source>
        <strain evidence="7 8">AMV1</strain>
    </source>
</reference>
<dbReference type="AlphaFoldDB" id="V4TNH2"/>